<dbReference type="AlphaFoldDB" id="A0A418YG86"/>
<dbReference type="Proteomes" id="UP000283255">
    <property type="component" value="Unassembled WGS sequence"/>
</dbReference>
<evidence type="ECO:0000313" key="2">
    <source>
        <dbReference type="EMBL" id="RJG48422.1"/>
    </source>
</evidence>
<feature type="compositionally biased region" description="Low complexity" evidence="1">
    <location>
        <begin position="39"/>
        <end position="54"/>
    </location>
</feature>
<reference evidence="2 3" key="2">
    <citation type="submission" date="2019-01" db="EMBL/GenBank/DDBJ databases">
        <title>Motilimonas pumilus sp. nov., isolated from the gut of sea cucumber (Apostichopus japonicus).</title>
        <authorList>
            <person name="Wang F.-Q."/>
            <person name="Ren L.-H."/>
            <person name="Lin Y.-W."/>
            <person name="Sun G.-H."/>
            <person name="Du Z.-J."/>
            <person name="Zhao J.-X."/>
            <person name="Liu X.-J."/>
            <person name="Liu L.-J."/>
        </authorList>
    </citation>
    <scope>NUCLEOTIDE SEQUENCE [LARGE SCALE GENOMIC DNA]</scope>
    <source>
        <strain evidence="2 3">PLHSC7-2</strain>
    </source>
</reference>
<name>A0A418YG86_9GAMM</name>
<comment type="caution">
    <text evidence="2">The sequence shown here is derived from an EMBL/GenBank/DDBJ whole genome shotgun (WGS) entry which is preliminary data.</text>
</comment>
<feature type="region of interest" description="Disordered" evidence="1">
    <location>
        <begin position="35"/>
        <end position="59"/>
    </location>
</feature>
<accession>A0A418YG86</accession>
<reference evidence="2 3" key="1">
    <citation type="submission" date="2018-09" db="EMBL/GenBank/DDBJ databases">
        <authorList>
            <person name="Wang F."/>
        </authorList>
    </citation>
    <scope>NUCLEOTIDE SEQUENCE [LARGE SCALE GENOMIC DNA]</scope>
    <source>
        <strain evidence="2 3">PLHSC7-2</strain>
    </source>
</reference>
<gene>
    <name evidence="2" type="ORF">D1Z90_07975</name>
</gene>
<keyword evidence="3" id="KW-1185">Reference proteome</keyword>
<protein>
    <submittedName>
        <fullName evidence="2">Uncharacterized protein</fullName>
    </submittedName>
</protein>
<evidence type="ECO:0000313" key="3">
    <source>
        <dbReference type="Proteomes" id="UP000283255"/>
    </source>
</evidence>
<dbReference type="EMBL" id="QZCH01000008">
    <property type="protein sequence ID" value="RJG48422.1"/>
    <property type="molecule type" value="Genomic_DNA"/>
</dbReference>
<organism evidence="2 3">
    <name type="scientific">Motilimonas pumila</name>
    <dbReference type="NCBI Taxonomy" id="2303987"/>
    <lineage>
        <taxon>Bacteria</taxon>
        <taxon>Pseudomonadati</taxon>
        <taxon>Pseudomonadota</taxon>
        <taxon>Gammaproteobacteria</taxon>
        <taxon>Alteromonadales</taxon>
        <taxon>Alteromonadales genera incertae sedis</taxon>
        <taxon>Motilimonas</taxon>
    </lineage>
</organism>
<proteinExistence type="predicted"/>
<sequence length="425" mass="48213">MTYFQENALMNRTIRTTCTSLLLVILSACQDSGGSNAIKPSKPTAPTTKPTGSSLVTPAQAPNTELTQAIDKDFLKQLRQAKDFFKQSQIWPSYQYGQTSQLYVRVDGNNEPQTAIMLNPQSHLKQGQQIGANENYGLTALHLEHEMHQANDKLRASNGGNDTFEFYYSVDGHNYYLQRYKPSSVNVTHPDFTADIALAVHEIFHNHQAAEFKTSPHTQQLPFEQLNQYPNSLQFRTLQLAQLAILQGLPDKTMTAEEAKKQLQEYWLMAHEQIKLEQAATGKTKQQTWVYRHGMSQERYEGSAQYIDVMLSRAILPVYAKHKFISFDPLQMDNEQGGYSRFNNAEQSTQYFAFNIFYDTGSSAIWLLNQAGFDLANIEQGETPYDMVGRLLPMSPDEQQTLLQELQSSTHWQAVAAAAARYQQL</sequence>
<evidence type="ECO:0000256" key="1">
    <source>
        <dbReference type="SAM" id="MobiDB-lite"/>
    </source>
</evidence>